<dbReference type="NCBIfam" id="TIGR04498">
    <property type="entry name" value="AbiV_defense"/>
    <property type="match status" value="1"/>
</dbReference>
<dbReference type="InterPro" id="IPR030987">
    <property type="entry name" value="AbiV"/>
</dbReference>
<comment type="caution">
    <text evidence="1">The sequence shown here is derived from an EMBL/GenBank/DDBJ whole genome shotgun (WGS) entry which is preliminary data.</text>
</comment>
<evidence type="ECO:0000313" key="2">
    <source>
        <dbReference type="Proteomes" id="UP000036771"/>
    </source>
</evidence>
<name>A0A0K8MB53_9PROT</name>
<dbReference type="Proteomes" id="UP000036771">
    <property type="component" value="Unassembled WGS sequence"/>
</dbReference>
<dbReference type="Pfam" id="PF18728">
    <property type="entry name" value="HEPN_AbiV"/>
    <property type="match status" value="1"/>
</dbReference>
<organism evidence="1 2">
    <name type="scientific">Caedimonas varicaedens</name>
    <dbReference type="NCBI Taxonomy" id="1629334"/>
    <lineage>
        <taxon>Bacteria</taxon>
        <taxon>Pseudomonadati</taxon>
        <taxon>Pseudomonadota</taxon>
        <taxon>Alphaproteobacteria</taxon>
        <taxon>Holosporales</taxon>
        <taxon>Caedimonadaceae</taxon>
        <taxon>Caedimonas</taxon>
    </lineage>
</organism>
<proteinExistence type="predicted"/>
<accession>A0A0K8MB53</accession>
<sequence length="143" mass="16759">MDLPLCDEAKKILFSILFNSKNLVEESRLLLKHQRYARSIFCALCAYDELGKYYFALNEFLHKSLNDFDVKNLTKLSHQSKYKIAHNGFAWVKSYLGKLNKAGVLENAKKMKSYMEFLEGIYKDKDHKRLNDIIQRLSVDKIS</sequence>
<dbReference type="EMBL" id="BBVC01000014">
    <property type="protein sequence ID" value="GAO97687.1"/>
    <property type="molecule type" value="Genomic_DNA"/>
</dbReference>
<keyword evidence="2" id="KW-1185">Reference proteome</keyword>
<dbReference type="AlphaFoldDB" id="A0A0K8MB53"/>
<gene>
    <name evidence="1" type="ORF">Cva_00323</name>
</gene>
<protein>
    <recommendedName>
        <fullName evidence="3">AbiV family abortive infection protein</fullName>
    </recommendedName>
</protein>
<evidence type="ECO:0000313" key="1">
    <source>
        <dbReference type="EMBL" id="GAO97687.1"/>
    </source>
</evidence>
<reference evidence="1 2" key="1">
    <citation type="submission" date="2015-03" db="EMBL/GenBank/DDBJ databases">
        <title>Caedibacter varicaedens, whole genome shotgun sequence.</title>
        <authorList>
            <person name="Suzuki H."/>
            <person name="Dapper A.L."/>
            <person name="Gibson A.K."/>
            <person name="Jackson C."/>
            <person name="Lee H."/>
            <person name="Pejaver V.R."/>
            <person name="Doak T."/>
            <person name="Lynch M."/>
        </authorList>
    </citation>
    <scope>NUCLEOTIDE SEQUENCE [LARGE SCALE GENOMIC DNA]</scope>
</reference>
<evidence type="ECO:0008006" key="3">
    <source>
        <dbReference type="Google" id="ProtNLM"/>
    </source>
</evidence>